<dbReference type="EMBL" id="JADBJN010000002">
    <property type="protein sequence ID" value="KAG5678648.1"/>
    <property type="molecule type" value="Genomic_DNA"/>
</dbReference>
<reference evidence="1" key="1">
    <citation type="submission" date="2021-03" db="EMBL/GenBank/DDBJ databases">
        <title>Chromosome level genome of the anhydrobiotic midge Polypedilum vanderplanki.</title>
        <authorList>
            <person name="Yoshida Y."/>
            <person name="Kikawada T."/>
            <person name="Gusev O."/>
        </authorList>
    </citation>
    <scope>NUCLEOTIDE SEQUENCE</scope>
    <source>
        <strain evidence="1">NIAS01</strain>
        <tissue evidence="1">Whole body or cell culture</tissue>
    </source>
</reference>
<protein>
    <submittedName>
        <fullName evidence="1">Uncharacterized protein</fullName>
    </submittedName>
</protein>
<name>A0A9J6C9S6_POLVA</name>
<gene>
    <name evidence="1" type="ORF">PVAND_008304</name>
</gene>
<evidence type="ECO:0000313" key="2">
    <source>
        <dbReference type="Proteomes" id="UP001107558"/>
    </source>
</evidence>
<dbReference type="AlphaFoldDB" id="A0A9J6C9S6"/>
<evidence type="ECO:0000313" key="1">
    <source>
        <dbReference type="EMBL" id="KAG5678648.1"/>
    </source>
</evidence>
<proteinExistence type="predicted"/>
<accession>A0A9J6C9S6</accession>
<keyword evidence="2" id="KW-1185">Reference proteome</keyword>
<comment type="caution">
    <text evidence="1">The sequence shown here is derived from an EMBL/GenBank/DDBJ whole genome shotgun (WGS) entry which is preliminary data.</text>
</comment>
<organism evidence="1 2">
    <name type="scientific">Polypedilum vanderplanki</name>
    <name type="common">Sleeping chironomid midge</name>
    <dbReference type="NCBI Taxonomy" id="319348"/>
    <lineage>
        <taxon>Eukaryota</taxon>
        <taxon>Metazoa</taxon>
        <taxon>Ecdysozoa</taxon>
        <taxon>Arthropoda</taxon>
        <taxon>Hexapoda</taxon>
        <taxon>Insecta</taxon>
        <taxon>Pterygota</taxon>
        <taxon>Neoptera</taxon>
        <taxon>Endopterygota</taxon>
        <taxon>Diptera</taxon>
        <taxon>Nematocera</taxon>
        <taxon>Chironomoidea</taxon>
        <taxon>Chironomidae</taxon>
        <taxon>Chironominae</taxon>
        <taxon>Polypedilum</taxon>
        <taxon>Polypedilum</taxon>
    </lineage>
</organism>
<sequence>MEIKNVIEKLDLSINYVELSEIQLNFMIKNESESEKLKSLFQQFLDTENKSNQRSVFYDEIIQIVRGQLKRTETVGEILDILKFSVKMLFVDCIIAPGITLLNEIFQLLPVPWNQDPVKIHLITKTIYETSNHDFNNTMFILNKIIDFNKLGFYVALTLFWSLYLHHFKKDTHHYYKMYDVNKFFKLLQQHDRDEQNNKEIDINTIFQLLLLISIYQSYVLFNEESASSHQVFQDFFKVFPHDRERLKTHLSKIKSLVEIRYPVSWKQTTDALMLVEFLELDLMKSIDERSNQHTTIEKNNVAAVDCVGENENGEEE</sequence>
<dbReference type="Proteomes" id="UP001107558">
    <property type="component" value="Chromosome 2"/>
</dbReference>
<dbReference type="OrthoDB" id="7788728at2759"/>